<comment type="caution">
    <text evidence="2">The sequence shown here is derived from an EMBL/GenBank/DDBJ whole genome shotgun (WGS) entry which is preliminary data.</text>
</comment>
<keyword evidence="3" id="KW-1185">Reference proteome</keyword>
<organism evidence="2 3">
    <name type="scientific">Xylanimonas ulmi</name>
    <dbReference type="NCBI Taxonomy" id="228973"/>
    <lineage>
        <taxon>Bacteria</taxon>
        <taxon>Bacillati</taxon>
        <taxon>Actinomycetota</taxon>
        <taxon>Actinomycetes</taxon>
        <taxon>Micrococcales</taxon>
        <taxon>Promicromonosporaceae</taxon>
        <taxon>Xylanimonas</taxon>
    </lineage>
</organism>
<sequence length="365" mass="39771">MSQVAKAWCSCGWHGEYDTPARADFARRQHSCALWEAKRASARRGFERRRAVDRTPKECRHKVADHQHGTYAMYTLDGCRCRPCAAAASTYNISLKRNNAYGRSAYVDAELVRAHVRALAAANIGLKTIAARSGVSHGSLWKLMYGRTRPDGSRTPSARVTKANADAILAVRPTLDTNAPASTVPAIGAMRRVQALAAQGWSIPTVCAHAGVDRQAVDRILRDPDKAVHAETARRIRGAYDALWDQAPPESNQRERIAASRARNRARREGWAPPLAWDDDTIDLPDATANLGAAAPVKGGVAADDRLDDWTHLVRAGEDPERAARRAGYCGTKPLGSVERAAYRLGRTDVLTVLYPATHRQGAAA</sequence>
<dbReference type="RefSeq" id="WP_130414542.1">
    <property type="nucleotide sequence ID" value="NZ_SGWX01000001.1"/>
</dbReference>
<dbReference type="EMBL" id="SGWX01000001">
    <property type="protein sequence ID" value="RZS61667.1"/>
    <property type="molecule type" value="Genomic_DNA"/>
</dbReference>
<accession>A0A4Q7M441</accession>
<proteinExistence type="predicted"/>
<dbReference type="Proteomes" id="UP000293852">
    <property type="component" value="Unassembled WGS sequence"/>
</dbReference>
<reference evidence="2 3" key="1">
    <citation type="submission" date="2019-02" db="EMBL/GenBank/DDBJ databases">
        <title>Sequencing the genomes of 1000 actinobacteria strains.</title>
        <authorList>
            <person name="Klenk H.-P."/>
        </authorList>
    </citation>
    <scope>NUCLEOTIDE SEQUENCE [LARGE SCALE GENOMIC DNA]</scope>
    <source>
        <strain evidence="2 3">DSM 16932</strain>
    </source>
</reference>
<dbReference type="AlphaFoldDB" id="A0A4Q7M441"/>
<evidence type="ECO:0000313" key="2">
    <source>
        <dbReference type="EMBL" id="RZS61667.1"/>
    </source>
</evidence>
<protein>
    <submittedName>
        <fullName evidence="2">Uncharacterized protein</fullName>
    </submittedName>
</protein>
<name>A0A4Q7M441_9MICO</name>
<gene>
    <name evidence="2" type="ORF">EV386_1977</name>
</gene>
<evidence type="ECO:0000256" key="1">
    <source>
        <dbReference type="SAM" id="MobiDB-lite"/>
    </source>
</evidence>
<evidence type="ECO:0000313" key="3">
    <source>
        <dbReference type="Proteomes" id="UP000293852"/>
    </source>
</evidence>
<dbReference type="OrthoDB" id="4551696at2"/>
<feature type="region of interest" description="Disordered" evidence="1">
    <location>
        <begin position="247"/>
        <end position="269"/>
    </location>
</feature>